<organism evidence="5 6">
    <name type="scientific">Oceanidesulfovibrio marinus</name>
    <dbReference type="NCBI Taxonomy" id="370038"/>
    <lineage>
        <taxon>Bacteria</taxon>
        <taxon>Pseudomonadati</taxon>
        <taxon>Thermodesulfobacteriota</taxon>
        <taxon>Desulfovibrionia</taxon>
        <taxon>Desulfovibrionales</taxon>
        <taxon>Desulfovibrionaceae</taxon>
        <taxon>Oceanidesulfovibrio</taxon>
    </lineage>
</organism>
<dbReference type="InterPro" id="IPR000644">
    <property type="entry name" value="CBS_dom"/>
</dbReference>
<dbReference type="InterPro" id="IPR002912">
    <property type="entry name" value="ACT_dom"/>
</dbReference>
<dbReference type="InterPro" id="IPR045865">
    <property type="entry name" value="ACT-like_dom_sf"/>
</dbReference>
<reference evidence="5 6" key="1">
    <citation type="submission" date="2018-06" db="EMBL/GenBank/DDBJ databases">
        <title>Complete genome of Desulfovibrio marinus P48SEP.</title>
        <authorList>
            <person name="Crispim J.S."/>
            <person name="Vidigal P.M.P."/>
            <person name="Silva L.C.F."/>
            <person name="Araujo L.C."/>
            <person name="Laguardia C.N."/>
            <person name="Dias R.S."/>
            <person name="Sousa M.P."/>
            <person name="Paula S.O."/>
            <person name="Silva C."/>
        </authorList>
    </citation>
    <scope>NUCLEOTIDE SEQUENCE [LARGE SCALE GENOMIC DNA]</scope>
    <source>
        <strain evidence="5 6">P48SEP</strain>
    </source>
</reference>
<dbReference type="InterPro" id="IPR051257">
    <property type="entry name" value="Diverse_CBS-Domain"/>
</dbReference>
<accession>A0A6P1ZGC8</accession>
<dbReference type="SUPFAM" id="SSF55021">
    <property type="entry name" value="ACT-like"/>
    <property type="match status" value="1"/>
</dbReference>
<dbReference type="SMART" id="SM00116">
    <property type="entry name" value="CBS"/>
    <property type="match status" value="2"/>
</dbReference>
<dbReference type="OrthoDB" id="9802114at2"/>
<dbReference type="Proteomes" id="UP000503251">
    <property type="component" value="Chromosome"/>
</dbReference>
<dbReference type="PANTHER" id="PTHR43080:SF2">
    <property type="entry name" value="CBS DOMAIN-CONTAINING PROTEIN"/>
    <property type="match status" value="1"/>
</dbReference>
<name>A0A6P1ZGC8_9BACT</name>
<evidence type="ECO:0000259" key="3">
    <source>
        <dbReference type="PROSITE" id="PS51371"/>
    </source>
</evidence>
<gene>
    <name evidence="5" type="ORF">DQK91_17245</name>
    <name evidence="4" type="ORF">E8L03_20500</name>
</gene>
<dbReference type="AlphaFoldDB" id="A0A6P1ZGC8"/>
<evidence type="ECO:0000256" key="1">
    <source>
        <dbReference type="ARBA" id="ARBA00023122"/>
    </source>
</evidence>
<dbReference type="Proteomes" id="UP000434052">
    <property type="component" value="Unassembled WGS sequence"/>
</dbReference>
<dbReference type="Gene3D" id="3.10.580.10">
    <property type="entry name" value="CBS-domain"/>
    <property type="match status" value="1"/>
</dbReference>
<dbReference type="EMBL" id="QMIF01000014">
    <property type="protein sequence ID" value="TVM31685.1"/>
    <property type="molecule type" value="Genomic_DNA"/>
</dbReference>
<reference evidence="4 7" key="2">
    <citation type="submission" date="2019-04" db="EMBL/GenBank/DDBJ databases">
        <title>Isolation and culture of sulfate reducing bacteria from the cold seep of the South China Sea.</title>
        <authorList>
            <person name="Sun C."/>
            <person name="Liu R."/>
        </authorList>
    </citation>
    <scope>NUCLEOTIDE SEQUENCE [LARGE SCALE GENOMIC DNA]</scope>
    <source>
        <strain evidence="4 7">CS1</strain>
    </source>
</reference>
<proteinExistence type="predicted"/>
<dbReference type="Pfam" id="PF01842">
    <property type="entry name" value="ACT"/>
    <property type="match status" value="1"/>
</dbReference>
<feature type="domain" description="CBS" evidence="3">
    <location>
        <begin position="7"/>
        <end position="64"/>
    </location>
</feature>
<evidence type="ECO:0000313" key="7">
    <source>
        <dbReference type="Proteomes" id="UP000503251"/>
    </source>
</evidence>
<dbReference type="InterPro" id="IPR046342">
    <property type="entry name" value="CBS_dom_sf"/>
</dbReference>
<protein>
    <submittedName>
        <fullName evidence="5">Acetoin utilization protein</fullName>
    </submittedName>
    <submittedName>
        <fullName evidence="4">CBS domain-containing protein</fullName>
    </submittedName>
</protein>
<evidence type="ECO:0000313" key="4">
    <source>
        <dbReference type="EMBL" id="QJT11145.1"/>
    </source>
</evidence>
<keyword evidence="1 2" id="KW-0129">CBS domain</keyword>
<keyword evidence="7" id="KW-1185">Reference proteome</keyword>
<dbReference type="Pfam" id="PF00571">
    <property type="entry name" value="CBS"/>
    <property type="match status" value="2"/>
</dbReference>
<sequence length="221" mass="24746">MYVGLKMLPRGKFVTVTKETLVTEAQSLMVENRLWMLLVVEGEQLVGYIRKEDVSEALPSVATSLSKHEINYLLSKLKAEKILKKDVPTVGPDATIEEAARRMNDEDLTGLAVVGKNKRLLGFINRSVMLEVLVEEMGLNQGGSRIAFEVVDRTGVIHEVSGIIADMGISIIATGTFHHKDRRMVVFRVQTDDPTPIEKAIVERGYRIVGPEDFEEEWSHL</sequence>
<evidence type="ECO:0000313" key="6">
    <source>
        <dbReference type="Proteomes" id="UP000434052"/>
    </source>
</evidence>
<evidence type="ECO:0000313" key="5">
    <source>
        <dbReference type="EMBL" id="TVM31685.1"/>
    </source>
</evidence>
<dbReference type="SUPFAM" id="SSF54631">
    <property type="entry name" value="CBS-domain pair"/>
    <property type="match status" value="1"/>
</dbReference>
<dbReference type="PROSITE" id="PS51371">
    <property type="entry name" value="CBS"/>
    <property type="match status" value="2"/>
</dbReference>
<dbReference type="PANTHER" id="PTHR43080">
    <property type="entry name" value="CBS DOMAIN-CONTAINING PROTEIN CBSX3, MITOCHONDRIAL"/>
    <property type="match status" value="1"/>
</dbReference>
<dbReference type="RefSeq" id="WP_144306643.1">
    <property type="nucleotide sequence ID" value="NZ_CP039543.1"/>
</dbReference>
<dbReference type="EMBL" id="CP039543">
    <property type="protein sequence ID" value="QJT11145.1"/>
    <property type="molecule type" value="Genomic_DNA"/>
</dbReference>
<dbReference type="Gene3D" id="3.30.70.260">
    <property type="match status" value="1"/>
</dbReference>
<feature type="domain" description="CBS" evidence="3">
    <location>
        <begin position="83"/>
        <end position="139"/>
    </location>
</feature>
<evidence type="ECO:0000256" key="2">
    <source>
        <dbReference type="PROSITE-ProRule" id="PRU00703"/>
    </source>
</evidence>